<dbReference type="EMBL" id="CP036298">
    <property type="protein sequence ID" value="QDV23843.1"/>
    <property type="molecule type" value="Genomic_DNA"/>
</dbReference>
<dbReference type="InterPro" id="IPR043502">
    <property type="entry name" value="DNA/RNA_pol_sf"/>
</dbReference>
<gene>
    <name evidence="3" type="primary">ltrA_2</name>
    <name evidence="3" type="ORF">Q31a_21500</name>
</gene>
<dbReference type="AlphaFoldDB" id="A0A518G5H0"/>
<dbReference type="NCBIfam" id="TIGR04416">
    <property type="entry name" value="group_II_RT_mat"/>
    <property type="match status" value="1"/>
</dbReference>
<dbReference type="PANTHER" id="PTHR34047:SF8">
    <property type="entry name" value="PROTEIN YKFC"/>
    <property type="match status" value="1"/>
</dbReference>
<dbReference type="KEGG" id="ahel:Q31a_21500"/>
<reference evidence="3 4" key="1">
    <citation type="submission" date="2019-02" db="EMBL/GenBank/DDBJ databases">
        <title>Deep-cultivation of Planctomycetes and their phenomic and genomic characterization uncovers novel biology.</title>
        <authorList>
            <person name="Wiegand S."/>
            <person name="Jogler M."/>
            <person name="Boedeker C."/>
            <person name="Pinto D."/>
            <person name="Vollmers J."/>
            <person name="Rivas-Marin E."/>
            <person name="Kohn T."/>
            <person name="Peeters S.H."/>
            <person name="Heuer A."/>
            <person name="Rast P."/>
            <person name="Oberbeckmann S."/>
            <person name="Bunk B."/>
            <person name="Jeske O."/>
            <person name="Meyerdierks A."/>
            <person name="Storesund J.E."/>
            <person name="Kallscheuer N."/>
            <person name="Luecker S."/>
            <person name="Lage O.M."/>
            <person name="Pohl T."/>
            <person name="Merkel B.J."/>
            <person name="Hornburger P."/>
            <person name="Mueller R.-W."/>
            <person name="Bruemmer F."/>
            <person name="Labrenz M."/>
            <person name="Spormann A.M."/>
            <person name="Op den Camp H."/>
            <person name="Overmann J."/>
            <person name="Amann R."/>
            <person name="Jetten M.S.M."/>
            <person name="Mascher T."/>
            <person name="Medema M.H."/>
            <person name="Devos D.P."/>
            <person name="Kaster A.-K."/>
            <person name="Ovreas L."/>
            <person name="Rohde M."/>
            <person name="Galperin M.Y."/>
            <person name="Jogler C."/>
        </authorList>
    </citation>
    <scope>NUCLEOTIDE SEQUENCE [LARGE SCALE GENOMIC DNA]</scope>
    <source>
        <strain evidence="3 4">Q31a</strain>
    </source>
</reference>
<dbReference type="PROSITE" id="PS50878">
    <property type="entry name" value="RT_POL"/>
    <property type="match status" value="1"/>
</dbReference>
<dbReference type="InterPro" id="IPR000477">
    <property type="entry name" value="RT_dom"/>
</dbReference>
<name>A0A518G5H0_9BACT</name>
<dbReference type="InterPro" id="IPR030931">
    <property type="entry name" value="Group_II_RT_mat"/>
</dbReference>
<proteinExistence type="inferred from homology"/>
<evidence type="ECO:0000256" key="1">
    <source>
        <dbReference type="ARBA" id="ARBA00034120"/>
    </source>
</evidence>
<accession>A0A518G5H0</accession>
<keyword evidence="4" id="KW-1185">Reference proteome</keyword>
<dbReference type="CDD" id="cd01651">
    <property type="entry name" value="RT_G2_intron"/>
    <property type="match status" value="1"/>
</dbReference>
<dbReference type="Pfam" id="PF00078">
    <property type="entry name" value="RVT_1"/>
    <property type="match status" value="1"/>
</dbReference>
<comment type="similarity">
    <text evidence="1">Belongs to the bacterial reverse transcriptase family.</text>
</comment>
<dbReference type="InterPro" id="IPR051083">
    <property type="entry name" value="GrpII_Intron_Splice-Mob/Def"/>
</dbReference>
<organism evidence="3 4">
    <name type="scientific">Aureliella helgolandensis</name>
    <dbReference type="NCBI Taxonomy" id="2527968"/>
    <lineage>
        <taxon>Bacteria</taxon>
        <taxon>Pseudomonadati</taxon>
        <taxon>Planctomycetota</taxon>
        <taxon>Planctomycetia</taxon>
        <taxon>Pirellulales</taxon>
        <taxon>Pirellulaceae</taxon>
        <taxon>Aureliella</taxon>
    </lineage>
</organism>
<evidence type="ECO:0000313" key="4">
    <source>
        <dbReference type="Proteomes" id="UP000318017"/>
    </source>
</evidence>
<evidence type="ECO:0000259" key="2">
    <source>
        <dbReference type="PROSITE" id="PS50878"/>
    </source>
</evidence>
<dbReference type="Proteomes" id="UP000318017">
    <property type="component" value="Chromosome"/>
</dbReference>
<dbReference type="RefSeq" id="WP_197356586.1">
    <property type="nucleotide sequence ID" value="NZ_CP036298.1"/>
</dbReference>
<dbReference type="PANTHER" id="PTHR34047">
    <property type="entry name" value="NUCLEAR INTRON MATURASE 1, MITOCHONDRIAL-RELATED"/>
    <property type="match status" value="1"/>
</dbReference>
<dbReference type="SUPFAM" id="SSF56672">
    <property type="entry name" value="DNA/RNA polymerases"/>
    <property type="match status" value="1"/>
</dbReference>
<protein>
    <submittedName>
        <fullName evidence="3">Group II intron-encoded protein LtrA</fullName>
    </submittedName>
</protein>
<sequence length="500" mass="57611">MLNKPNKRERQMAFWESDDRIVPLTREIRSRETKLGNASGGKAVKLTRGPDRAVSVHRDGEPLLTRLDCITSQAVRDPATVFNNLFSLLSYELLYEAYCQLKRGKAPGGDGRTLEDYGQNVIANLRSLVIHLHRGSYRPQPSLRRDIPKGNGQTRPLGIACVEEKVVQRAIVKVLERIYEVDFVDNSYGFRPGRSCHRALSQLGSIIATRKVNFILDADIRAFFDTVSHEQLLELLGRRISDPRMLRLIERLLTAGVLIEGQRHDTDEGVPPGSCLSPLLANVYPHYVLHQRFSDEVKPRLQGEAYLIRYADDTVFAFERVDDAKRFQEVLVKRLAKYSLEVAQEKTKLIRFGRFAHRDCQQLGEGAPSTFDFLGLTHYCGRSRAGKFKLKRKTATKKFRQKVASLKEWFRENLTTPIASVWPTLNAKLSGHYQYYNVNDNWRWLLKYREVARRLGFRWMRRRSHKGSVLSWPKYRLFLDRNPLALPGRITDLIAMSRSV</sequence>
<evidence type="ECO:0000313" key="3">
    <source>
        <dbReference type="EMBL" id="QDV23843.1"/>
    </source>
</evidence>
<feature type="domain" description="Reverse transcriptase" evidence="2">
    <location>
        <begin position="128"/>
        <end position="378"/>
    </location>
</feature>